<dbReference type="InterPro" id="IPR036188">
    <property type="entry name" value="FAD/NAD-bd_sf"/>
</dbReference>
<proteinExistence type="predicted"/>
<evidence type="ECO:0000259" key="6">
    <source>
        <dbReference type="Pfam" id="PF01494"/>
    </source>
</evidence>
<evidence type="ECO:0000313" key="7">
    <source>
        <dbReference type="EMBL" id="MDX8056695.1"/>
    </source>
</evidence>
<dbReference type="Proteomes" id="UP001271792">
    <property type="component" value="Unassembled WGS sequence"/>
</dbReference>
<protein>
    <submittedName>
        <fullName evidence="7">FAD-dependent monooxygenase</fullName>
    </submittedName>
</protein>
<dbReference type="Pfam" id="PF01494">
    <property type="entry name" value="FAD_binding_3"/>
    <property type="match status" value="1"/>
</dbReference>
<feature type="domain" description="FAD-binding" evidence="6">
    <location>
        <begin position="145"/>
        <end position="369"/>
    </location>
</feature>
<dbReference type="InterPro" id="IPR050493">
    <property type="entry name" value="FAD-dep_Monooxygenase_BioMet"/>
</dbReference>
<dbReference type="PANTHER" id="PTHR13789:SF318">
    <property type="entry name" value="GERANYLGERANYL DIPHOSPHATE REDUCTASE"/>
    <property type="match status" value="1"/>
</dbReference>
<organism evidence="7 8">
    <name type="scientific">Lentzea kristufekii</name>
    <dbReference type="NCBI Taxonomy" id="3095430"/>
    <lineage>
        <taxon>Bacteria</taxon>
        <taxon>Bacillati</taxon>
        <taxon>Actinomycetota</taxon>
        <taxon>Actinomycetes</taxon>
        <taxon>Pseudonocardiales</taxon>
        <taxon>Pseudonocardiaceae</taxon>
        <taxon>Lentzea</taxon>
    </lineage>
</organism>
<dbReference type="PANTHER" id="PTHR13789">
    <property type="entry name" value="MONOOXYGENASE"/>
    <property type="match status" value="1"/>
</dbReference>
<dbReference type="EMBL" id="JAXAVV010000054">
    <property type="protein sequence ID" value="MDX8056695.1"/>
    <property type="molecule type" value="Genomic_DNA"/>
</dbReference>
<dbReference type="InterPro" id="IPR002938">
    <property type="entry name" value="FAD-bd"/>
</dbReference>
<sequence>MSNKPSPVVCRINEDRIEERAMKKSPAERGRVAVIGAGPGGLAAALSVHQAAHDVVLFERYPQARPAGTILNLWPAPIKALGLLEVNIEGLGAPCTAEFRNARGRCRVRAAIPEHIVREYGGGFIGLLRPELYERLLDALPKGVLQVNHTVERVEQDESGVRLHFANGRIHETDVVIGADGIDSLVRRTLWGDSPKREHNLHVIGGYTFDESIEAEPGMCVLSHSRTVQGSWTAIRDKGRDGHQWWVLEAFDASREFTADPHSTAAAVGQAFAHPLPQLIAATDPAQVQRWVIRDRKPLGQWSKGRATLVGDAAHPTSPYAAYGAGMAIEDGYFIGRRLVGMDLTDYQAVREALDAFEAPRKPHTARQSQQAYILGRIFHHAPPPLRPIRDAILDHTRLMQKVVGDSTPSSILTQLGEIDRAEERFTTTLRSPGS</sequence>
<keyword evidence="4" id="KW-0560">Oxidoreductase</keyword>
<dbReference type="SUPFAM" id="SSF51905">
    <property type="entry name" value="FAD/NAD(P)-binding domain"/>
    <property type="match status" value="1"/>
</dbReference>
<evidence type="ECO:0000256" key="3">
    <source>
        <dbReference type="ARBA" id="ARBA00022827"/>
    </source>
</evidence>
<evidence type="ECO:0000313" key="8">
    <source>
        <dbReference type="Proteomes" id="UP001271792"/>
    </source>
</evidence>
<evidence type="ECO:0000256" key="1">
    <source>
        <dbReference type="ARBA" id="ARBA00001974"/>
    </source>
</evidence>
<keyword evidence="3" id="KW-0274">FAD</keyword>
<dbReference type="GO" id="GO:0004497">
    <property type="term" value="F:monooxygenase activity"/>
    <property type="evidence" value="ECO:0007669"/>
    <property type="project" value="UniProtKB-KW"/>
</dbReference>
<gene>
    <name evidence="7" type="ORF">SK571_45635</name>
</gene>
<accession>A0ABU4U7Z3</accession>
<name>A0ABU4U7Z3_9PSEU</name>
<keyword evidence="2" id="KW-0285">Flavoprotein</keyword>
<reference evidence="7 8" key="1">
    <citation type="submission" date="2023-11" db="EMBL/GenBank/DDBJ databases">
        <title>Lentzea sokolovensis, sp. nov., Lentzea kristufkii, sp. nov., and Lentzea miocenensis, sp. nov., rare actinobacteria from Sokolov Coal Basin, Miocene lacustrine sediment, Czech Republic.</title>
        <authorList>
            <person name="Lara A."/>
            <person name="Kotroba L."/>
            <person name="Nouioui I."/>
            <person name="Neumann-Schaal M."/>
            <person name="Mast Y."/>
            <person name="Chronakova A."/>
        </authorList>
    </citation>
    <scope>NUCLEOTIDE SEQUENCE [LARGE SCALE GENOMIC DNA]</scope>
    <source>
        <strain evidence="7 8">BCCO 10_0798</strain>
    </source>
</reference>
<evidence type="ECO:0000256" key="4">
    <source>
        <dbReference type="ARBA" id="ARBA00023002"/>
    </source>
</evidence>
<dbReference type="Gene3D" id="3.50.50.60">
    <property type="entry name" value="FAD/NAD(P)-binding domain"/>
    <property type="match status" value="1"/>
</dbReference>
<dbReference type="PRINTS" id="PR00420">
    <property type="entry name" value="RNGMNOXGNASE"/>
</dbReference>
<keyword evidence="8" id="KW-1185">Reference proteome</keyword>
<evidence type="ECO:0000256" key="5">
    <source>
        <dbReference type="ARBA" id="ARBA00023033"/>
    </source>
</evidence>
<comment type="caution">
    <text evidence="7">The sequence shown here is derived from an EMBL/GenBank/DDBJ whole genome shotgun (WGS) entry which is preliminary data.</text>
</comment>
<evidence type="ECO:0000256" key="2">
    <source>
        <dbReference type="ARBA" id="ARBA00022630"/>
    </source>
</evidence>
<comment type="cofactor">
    <cofactor evidence="1">
        <name>FAD</name>
        <dbReference type="ChEBI" id="CHEBI:57692"/>
    </cofactor>
</comment>
<keyword evidence="5 7" id="KW-0503">Monooxygenase</keyword>
<dbReference type="RefSeq" id="WP_319990344.1">
    <property type="nucleotide sequence ID" value="NZ_JAXAVV010000054.1"/>
</dbReference>